<sequence length="209" mass="22905">MELGDVLGRDFYDRDPRQVAVDLLGCVLAHETDEGTASGVIVETEAYLCMDDPACHAYRWPEMKNRTIFKGPGLAYVYLIYGRYPLINVNCEEEGKGSAVLIRALAPLVGLDLMAERRGKLDLCTGPGKLTQALGIEMRHDAHDLTHPPLTLRYGEASEGEIVATTRIGLSRGTELPYRYLVEGDPNVSVPPKTVAERGLRRGGPVPTI</sequence>
<dbReference type="Gene3D" id="3.10.300.10">
    <property type="entry name" value="Methylpurine-DNA glycosylase (MPG)"/>
    <property type="match status" value="1"/>
</dbReference>
<evidence type="ECO:0000256" key="5">
    <source>
        <dbReference type="HAMAP-Rule" id="MF_00527"/>
    </source>
</evidence>
<dbReference type="PANTHER" id="PTHR10429">
    <property type="entry name" value="DNA-3-METHYLADENINE GLYCOSYLASE"/>
    <property type="match status" value="1"/>
</dbReference>
<keyword evidence="3 5" id="KW-0378">Hydrolase</keyword>
<dbReference type="GO" id="GO:0003905">
    <property type="term" value="F:alkylbase DNA N-glycosylase activity"/>
    <property type="evidence" value="ECO:0007669"/>
    <property type="project" value="InterPro"/>
</dbReference>
<dbReference type="InterPro" id="IPR003180">
    <property type="entry name" value="MPG"/>
</dbReference>
<accession>A0A6G8PXZ6</accession>
<dbReference type="RefSeq" id="WP_166396698.1">
    <property type="nucleotide sequence ID" value="NZ_CP045121.1"/>
</dbReference>
<name>A0A6G8PXZ6_9ACTN</name>
<dbReference type="CDD" id="cd00540">
    <property type="entry name" value="AAG"/>
    <property type="match status" value="1"/>
</dbReference>
<dbReference type="Pfam" id="PF02245">
    <property type="entry name" value="Pur_DNA_glyco"/>
    <property type="match status" value="1"/>
</dbReference>
<dbReference type="GO" id="GO:0006284">
    <property type="term" value="P:base-excision repair"/>
    <property type="evidence" value="ECO:0007669"/>
    <property type="project" value="InterPro"/>
</dbReference>
<dbReference type="KEGG" id="rmar:GBA65_11455"/>
<gene>
    <name evidence="6" type="ORF">GBA65_11455</name>
</gene>
<evidence type="ECO:0000256" key="3">
    <source>
        <dbReference type="ARBA" id="ARBA00022801"/>
    </source>
</evidence>
<dbReference type="Proteomes" id="UP000502706">
    <property type="component" value="Chromosome"/>
</dbReference>
<dbReference type="AlphaFoldDB" id="A0A6G8PXZ6"/>
<dbReference type="InterPro" id="IPR036995">
    <property type="entry name" value="MPG_sf"/>
</dbReference>
<dbReference type="NCBIfam" id="TIGR00567">
    <property type="entry name" value="3mg"/>
    <property type="match status" value="1"/>
</dbReference>
<organism evidence="6 7">
    <name type="scientific">Rubrobacter marinus</name>
    <dbReference type="NCBI Taxonomy" id="2653852"/>
    <lineage>
        <taxon>Bacteria</taxon>
        <taxon>Bacillati</taxon>
        <taxon>Actinomycetota</taxon>
        <taxon>Rubrobacteria</taxon>
        <taxon>Rubrobacterales</taxon>
        <taxon>Rubrobacteraceae</taxon>
        <taxon>Rubrobacter</taxon>
    </lineage>
</organism>
<evidence type="ECO:0000313" key="6">
    <source>
        <dbReference type="EMBL" id="QIN79035.1"/>
    </source>
</evidence>
<dbReference type="EMBL" id="CP045121">
    <property type="protein sequence ID" value="QIN79035.1"/>
    <property type="molecule type" value="Genomic_DNA"/>
</dbReference>
<keyword evidence="2 5" id="KW-0227">DNA damage</keyword>
<dbReference type="InterPro" id="IPR011034">
    <property type="entry name" value="Formyl_transferase-like_C_sf"/>
</dbReference>
<reference evidence="6 7" key="1">
    <citation type="submission" date="2019-10" db="EMBL/GenBank/DDBJ databases">
        <title>Rubrobacter sp nov SCSIO 52915 isolated from a deep-sea sediment in the South China Sea.</title>
        <authorList>
            <person name="Chen R.W."/>
        </authorList>
    </citation>
    <scope>NUCLEOTIDE SEQUENCE [LARGE SCALE GENOMIC DNA]</scope>
    <source>
        <strain evidence="6 7">SCSIO 52915</strain>
    </source>
</reference>
<protein>
    <recommendedName>
        <fullName evidence="5">Putative 3-methyladenine DNA glycosylase</fullName>
        <ecNumber evidence="5">3.2.2.-</ecNumber>
    </recommendedName>
</protein>
<dbReference type="GO" id="GO:0003677">
    <property type="term" value="F:DNA binding"/>
    <property type="evidence" value="ECO:0007669"/>
    <property type="project" value="InterPro"/>
</dbReference>
<keyword evidence="4 5" id="KW-0234">DNA repair</keyword>
<dbReference type="FunFam" id="3.10.300.10:FF:000001">
    <property type="entry name" value="Putative 3-methyladenine DNA glycosylase"/>
    <property type="match status" value="1"/>
</dbReference>
<dbReference type="NCBIfam" id="NF002003">
    <property type="entry name" value="PRK00802.1-3"/>
    <property type="match status" value="1"/>
</dbReference>
<dbReference type="PANTHER" id="PTHR10429:SF0">
    <property type="entry name" value="DNA-3-METHYLADENINE GLYCOSYLASE"/>
    <property type="match status" value="1"/>
</dbReference>
<dbReference type="HAMAP" id="MF_00527">
    <property type="entry name" value="3MGH"/>
    <property type="match status" value="1"/>
</dbReference>
<evidence type="ECO:0000313" key="7">
    <source>
        <dbReference type="Proteomes" id="UP000502706"/>
    </source>
</evidence>
<keyword evidence="7" id="KW-1185">Reference proteome</keyword>
<proteinExistence type="inferred from homology"/>
<evidence type="ECO:0000256" key="1">
    <source>
        <dbReference type="ARBA" id="ARBA00009232"/>
    </source>
</evidence>
<keyword evidence="6" id="KW-0326">Glycosidase</keyword>
<dbReference type="EC" id="3.2.2.-" evidence="5"/>
<comment type="similarity">
    <text evidence="1 5">Belongs to the DNA glycosylase MPG family.</text>
</comment>
<evidence type="ECO:0000256" key="4">
    <source>
        <dbReference type="ARBA" id="ARBA00023204"/>
    </source>
</evidence>
<evidence type="ECO:0000256" key="2">
    <source>
        <dbReference type="ARBA" id="ARBA00022763"/>
    </source>
</evidence>
<dbReference type="SUPFAM" id="SSF50486">
    <property type="entry name" value="FMT C-terminal domain-like"/>
    <property type="match status" value="1"/>
</dbReference>